<evidence type="ECO:0000259" key="4">
    <source>
        <dbReference type="PROSITE" id="PS50886"/>
    </source>
</evidence>
<dbReference type="Gene3D" id="2.40.50.140">
    <property type="entry name" value="Nucleic acid-binding proteins"/>
    <property type="match status" value="1"/>
</dbReference>
<evidence type="ECO:0000256" key="3">
    <source>
        <dbReference type="PROSITE-ProRule" id="PRU00209"/>
    </source>
</evidence>
<feature type="domain" description="TRNA-binding" evidence="4">
    <location>
        <begin position="8"/>
        <end position="111"/>
    </location>
</feature>
<sequence>MSLCTYDDFEKVEMRVGQIIRAEEFPKARRPAYKLWIDFGEYGIKKSSAQITKHYQLEDLPGRKVIAVTNFPPKQIADFMSEVLVLGVMSKEGGVSLLQLEHDAPLGSRVY</sequence>
<keyword evidence="6" id="KW-1185">Reference proteome</keyword>
<dbReference type="InterPro" id="IPR008231">
    <property type="entry name" value="CsaA"/>
</dbReference>
<evidence type="ECO:0000313" key="6">
    <source>
        <dbReference type="Proteomes" id="UP000535491"/>
    </source>
</evidence>
<dbReference type="GO" id="GO:0000049">
    <property type="term" value="F:tRNA binding"/>
    <property type="evidence" value="ECO:0007669"/>
    <property type="project" value="UniProtKB-UniRule"/>
</dbReference>
<protein>
    <submittedName>
        <fullName evidence="5">tRNA-binding protein</fullName>
    </submittedName>
</protein>
<dbReference type="Proteomes" id="UP000535491">
    <property type="component" value="Unassembled WGS sequence"/>
</dbReference>
<evidence type="ECO:0000313" key="5">
    <source>
        <dbReference type="EMBL" id="MBA4494723.1"/>
    </source>
</evidence>
<dbReference type="PANTHER" id="PTHR11586:SF37">
    <property type="entry name" value="TRNA-BINDING DOMAIN-CONTAINING PROTEIN"/>
    <property type="match status" value="1"/>
</dbReference>
<dbReference type="RefSeq" id="WP_181751958.1">
    <property type="nucleotide sequence ID" value="NZ_JACEIQ010000009.1"/>
</dbReference>
<dbReference type="CDD" id="cd02798">
    <property type="entry name" value="tRNA_bind_CsaA"/>
    <property type="match status" value="1"/>
</dbReference>
<dbReference type="NCBIfam" id="NF007494">
    <property type="entry name" value="PRK10089.1-3"/>
    <property type="match status" value="1"/>
</dbReference>
<gene>
    <name evidence="5" type="ORF">H1191_10440</name>
</gene>
<evidence type="ECO:0000256" key="1">
    <source>
        <dbReference type="ARBA" id="ARBA00022555"/>
    </source>
</evidence>
<dbReference type="InterPro" id="IPR002547">
    <property type="entry name" value="tRNA-bd_dom"/>
</dbReference>
<name>A0A7W1WRG6_9BACL</name>
<comment type="caution">
    <text evidence="5">The sequence shown here is derived from an EMBL/GenBank/DDBJ whole genome shotgun (WGS) entry which is preliminary data.</text>
</comment>
<proteinExistence type="predicted"/>
<dbReference type="FunFam" id="2.40.50.140:FF:000165">
    <property type="entry name" value="Chaperone CsaA"/>
    <property type="match status" value="1"/>
</dbReference>
<dbReference type="NCBIfam" id="TIGR02222">
    <property type="entry name" value="chap_CsaA"/>
    <property type="match status" value="1"/>
</dbReference>
<dbReference type="AlphaFoldDB" id="A0A7W1WRG6"/>
<keyword evidence="2 3" id="KW-0694">RNA-binding</keyword>
<dbReference type="InterPro" id="IPR012340">
    <property type="entry name" value="NA-bd_OB-fold"/>
</dbReference>
<dbReference type="Pfam" id="PF01588">
    <property type="entry name" value="tRNA_bind"/>
    <property type="match status" value="1"/>
</dbReference>
<dbReference type="EMBL" id="JACEIQ010000009">
    <property type="protein sequence ID" value="MBA4494723.1"/>
    <property type="molecule type" value="Genomic_DNA"/>
</dbReference>
<reference evidence="5 6" key="1">
    <citation type="submission" date="2020-07" db="EMBL/GenBank/DDBJ databases">
        <authorList>
            <person name="Feng H."/>
        </authorList>
    </citation>
    <scope>NUCLEOTIDE SEQUENCE [LARGE SCALE GENOMIC DNA]</scope>
    <source>
        <strain evidence="6">s-10</strain>
    </source>
</reference>
<keyword evidence="1 3" id="KW-0820">tRNA-binding</keyword>
<evidence type="ECO:0000256" key="2">
    <source>
        <dbReference type="ARBA" id="ARBA00022884"/>
    </source>
</evidence>
<dbReference type="PROSITE" id="PS50886">
    <property type="entry name" value="TRBD"/>
    <property type="match status" value="1"/>
</dbReference>
<dbReference type="PANTHER" id="PTHR11586">
    <property type="entry name" value="TRNA-AMINOACYLATION COFACTOR ARC1 FAMILY MEMBER"/>
    <property type="match status" value="1"/>
</dbReference>
<dbReference type="InterPro" id="IPR051270">
    <property type="entry name" value="Tyrosine-tRNA_ligase_regulator"/>
</dbReference>
<organism evidence="5 6">
    <name type="scientific">Paenactinomyces guangxiensis</name>
    <dbReference type="NCBI Taxonomy" id="1490290"/>
    <lineage>
        <taxon>Bacteria</taxon>
        <taxon>Bacillati</taxon>
        <taxon>Bacillota</taxon>
        <taxon>Bacilli</taxon>
        <taxon>Bacillales</taxon>
        <taxon>Thermoactinomycetaceae</taxon>
        <taxon>Paenactinomyces</taxon>
    </lineage>
</organism>
<dbReference type="SUPFAM" id="SSF50249">
    <property type="entry name" value="Nucleic acid-binding proteins"/>
    <property type="match status" value="1"/>
</dbReference>
<dbReference type="NCBIfam" id="NF007495">
    <property type="entry name" value="PRK10089.1-4"/>
    <property type="match status" value="1"/>
</dbReference>
<accession>A0A7W1WRG6</accession>